<evidence type="ECO:0000256" key="1">
    <source>
        <dbReference type="SAM" id="Phobius"/>
    </source>
</evidence>
<keyword evidence="3" id="KW-1185">Reference proteome</keyword>
<feature type="transmembrane region" description="Helical" evidence="1">
    <location>
        <begin position="89"/>
        <end position="114"/>
    </location>
</feature>
<dbReference type="STRING" id="1406858.GCA_000710895_00184"/>
<reference evidence="2 3" key="1">
    <citation type="submission" date="2018-06" db="EMBL/GenBank/DDBJ databases">
        <authorList>
            <consortium name="Pathogen Informatics"/>
            <person name="Doyle S."/>
        </authorList>
    </citation>
    <scope>NUCLEOTIDE SEQUENCE [LARGE SCALE GENOMIC DNA]</scope>
    <source>
        <strain evidence="2 3">NCTC1934</strain>
    </source>
</reference>
<dbReference type="EMBL" id="UGRY01000002">
    <property type="protein sequence ID" value="SUA79910.1"/>
    <property type="molecule type" value="Genomic_DNA"/>
</dbReference>
<gene>
    <name evidence="2" type="ORF">NCTC1934_04024</name>
</gene>
<evidence type="ECO:0000313" key="3">
    <source>
        <dbReference type="Proteomes" id="UP000255467"/>
    </source>
</evidence>
<proteinExistence type="predicted"/>
<dbReference type="RefSeq" id="WP_115061561.1">
    <property type="nucleotide sequence ID" value="NZ_UGRY01000002.1"/>
</dbReference>
<keyword evidence="1" id="KW-1133">Transmembrane helix</keyword>
<dbReference type="Proteomes" id="UP000255467">
    <property type="component" value="Unassembled WGS sequence"/>
</dbReference>
<name>A0A378YTN3_9NOCA</name>
<dbReference type="AlphaFoldDB" id="A0A378YTN3"/>
<dbReference type="OrthoDB" id="4567513at2"/>
<keyword evidence="1" id="KW-0472">Membrane</keyword>
<sequence>MRTVVSEFDTLGSDLGFDTIPRAIRASFAPARVVDAASRPVAERRPCRNRPRPGVVSYGRARMRRDHVVMRIEPEAMRRRRSFSRVQRAQAGLAALAIAALVSAMAVAGLIALAQLRAGEFGSQTVPAEIMPAEIMSSEIAPAQVPPAVPR</sequence>
<organism evidence="2 3">
    <name type="scientific">Nocardia otitidiscaviarum</name>
    <dbReference type="NCBI Taxonomy" id="1823"/>
    <lineage>
        <taxon>Bacteria</taxon>
        <taxon>Bacillati</taxon>
        <taxon>Actinomycetota</taxon>
        <taxon>Actinomycetes</taxon>
        <taxon>Mycobacteriales</taxon>
        <taxon>Nocardiaceae</taxon>
        <taxon>Nocardia</taxon>
    </lineage>
</organism>
<evidence type="ECO:0000313" key="2">
    <source>
        <dbReference type="EMBL" id="SUA79910.1"/>
    </source>
</evidence>
<protein>
    <submittedName>
        <fullName evidence="2">Uncharacterized protein</fullName>
    </submittedName>
</protein>
<accession>A0A378YTN3</accession>
<keyword evidence="1" id="KW-0812">Transmembrane</keyword>